<dbReference type="STRING" id="297318.BK138_16910"/>
<name>A0A1R1ENT7_9BACL</name>
<comment type="caution">
    <text evidence="3">The sequence shown here is derived from an EMBL/GenBank/DDBJ whole genome shotgun (WGS) entry which is preliminary data.</text>
</comment>
<accession>A0A1R1ENT7</accession>
<evidence type="ECO:0000313" key="4">
    <source>
        <dbReference type="Proteomes" id="UP000187172"/>
    </source>
</evidence>
<dbReference type="AlphaFoldDB" id="A0A1R1ENT7"/>
<feature type="chain" id="PRO_5012571019" evidence="1">
    <location>
        <begin position="35"/>
        <end position="911"/>
    </location>
</feature>
<feature type="signal peptide" evidence="1">
    <location>
        <begin position="1"/>
        <end position="34"/>
    </location>
</feature>
<evidence type="ECO:0000256" key="1">
    <source>
        <dbReference type="SAM" id="SignalP"/>
    </source>
</evidence>
<keyword evidence="4" id="KW-1185">Reference proteome</keyword>
<dbReference type="Proteomes" id="UP000187172">
    <property type="component" value="Unassembled WGS sequence"/>
</dbReference>
<dbReference type="RefSeq" id="WP_076170936.1">
    <property type="nucleotide sequence ID" value="NZ_MRTP01000004.1"/>
</dbReference>
<protein>
    <submittedName>
        <fullName evidence="3">S-layer protein</fullName>
    </submittedName>
</protein>
<dbReference type="EMBL" id="MRTP01000004">
    <property type="protein sequence ID" value="OMF53523.1"/>
    <property type="molecule type" value="Genomic_DNA"/>
</dbReference>
<organism evidence="3 4">
    <name type="scientific">Paenibacillus rhizosphaerae</name>
    <dbReference type="NCBI Taxonomy" id="297318"/>
    <lineage>
        <taxon>Bacteria</taxon>
        <taxon>Bacillati</taxon>
        <taxon>Bacillota</taxon>
        <taxon>Bacilli</taxon>
        <taxon>Bacillales</taxon>
        <taxon>Paenibacillaceae</taxon>
        <taxon>Paenibacillus</taxon>
    </lineage>
</organism>
<evidence type="ECO:0000259" key="2">
    <source>
        <dbReference type="PROSITE" id="PS51272"/>
    </source>
</evidence>
<proteinExistence type="predicted"/>
<gene>
    <name evidence="3" type="ORF">BK138_16910</name>
</gene>
<evidence type="ECO:0000313" key="3">
    <source>
        <dbReference type="EMBL" id="OMF53523.1"/>
    </source>
</evidence>
<reference evidence="3 4" key="1">
    <citation type="submission" date="2016-11" db="EMBL/GenBank/DDBJ databases">
        <title>Paenibacillus species isolates.</title>
        <authorList>
            <person name="Beno S.M."/>
        </authorList>
    </citation>
    <scope>NUCLEOTIDE SEQUENCE [LARGE SCALE GENOMIC DNA]</scope>
    <source>
        <strain evidence="3 4">FSL R5-0378</strain>
    </source>
</reference>
<dbReference type="PROSITE" id="PS51272">
    <property type="entry name" value="SLH"/>
    <property type="match status" value="2"/>
</dbReference>
<keyword evidence="1" id="KW-0732">Signal</keyword>
<feature type="domain" description="SLH" evidence="2">
    <location>
        <begin position="48"/>
        <end position="110"/>
    </location>
</feature>
<dbReference type="Pfam" id="PF00395">
    <property type="entry name" value="SLH"/>
    <property type="match status" value="2"/>
</dbReference>
<dbReference type="InterPro" id="IPR001119">
    <property type="entry name" value="SLH_dom"/>
</dbReference>
<feature type="domain" description="SLH" evidence="2">
    <location>
        <begin position="183"/>
        <end position="246"/>
    </location>
</feature>
<sequence>MVQKRSNHSLPSKKVVSAVLVGMMALSSGTAVFADTPATTGASVTAASVGQFSDVKSGFWAEKHIYKLAAQGIILGDKGLFRPNDYVTQQEAVTMAIRFAGLQNKLSTDTAVALPENVVVNNYFKPYVALAFQQSLLNKASESAATGQKGTWGERKASREWITEVLVRALGKESQASAAASKATTFADNGKISASKRGFVNVALELGLTNGVDGNRFDPQGSVTRAQLATFFSRAEAYNNIKYDNSAEGIITGLSDNKLDLYVDGSVKSYAIDASTGYFTKDSETKIAFTELKPYTKVMVIGSGTKAGYVEVTDPTVQLESTEGTFQKLSPGNILWIETNSTFQQFTYDAGTTFLDQNGAKIDPSAIAVGSKVSVSRETFSSAKKTVIVQVKSGIVNKTGTGTLQSIDTATKSLVIKNDAGNLESYTWDANSFFSYQNEILSPSELKAGSTINYTIKNNMIQSIELKQGVERTIRGSLYEVGANGSTITYKRDGGALEVKLLASKPEIVISGISAPLLSDLIADSTAGDQVQITLNPDEQVTKIEVLNRQMEQKRGASVVSYEPKTKLLTLMDANKKPFVVTLDDKTKLVYNTANPTLSGIESLLTTGRKVNVSYLTNRALSLEVIYQYDGKVTAIDTAAKKMTVVTPGGETLVLPYSNPAVQAYGKSNASLSDVKIGSDVALVLNATQDAISSILLKSTVQFEVVDMNYTSSRITVKKDGVTSQFYLDKAALTGDNGQAVELADIRAGQILNVTFNGTNAAAAQIVKLTTGQITAVDSSAASPSITVKDYAGTTETFKLGTGSKIVNDAGSALSLGNLAAGNRVEVRKDESGNAVVKVLNVTTQTYWKYDSYAKEIYVKRQNVNDANQYTLSPGAYIHQGDTILTVQSLKENDTIVLYLNNGTIVEIQKQ</sequence>